<dbReference type="Proteomes" id="UP000199183">
    <property type="component" value="Unassembled WGS sequence"/>
</dbReference>
<feature type="transmembrane region" description="Helical" evidence="6">
    <location>
        <begin position="6"/>
        <end position="27"/>
    </location>
</feature>
<feature type="transmembrane region" description="Helical" evidence="6">
    <location>
        <begin position="178"/>
        <end position="198"/>
    </location>
</feature>
<dbReference type="STRING" id="640635.SAMN04489806_3109"/>
<organism evidence="7 8">
    <name type="scientific">Paramicrobacterium humi</name>
    <dbReference type="NCBI Taxonomy" id="640635"/>
    <lineage>
        <taxon>Bacteria</taxon>
        <taxon>Bacillati</taxon>
        <taxon>Actinomycetota</taxon>
        <taxon>Actinomycetes</taxon>
        <taxon>Micrococcales</taxon>
        <taxon>Microbacteriaceae</taxon>
        <taxon>Paramicrobacterium</taxon>
    </lineage>
</organism>
<keyword evidence="3 6" id="KW-0812">Transmembrane</keyword>
<evidence type="ECO:0000256" key="3">
    <source>
        <dbReference type="ARBA" id="ARBA00022692"/>
    </source>
</evidence>
<evidence type="ECO:0000256" key="6">
    <source>
        <dbReference type="SAM" id="Phobius"/>
    </source>
</evidence>
<evidence type="ECO:0000256" key="1">
    <source>
        <dbReference type="ARBA" id="ARBA00004141"/>
    </source>
</evidence>
<feature type="transmembrane region" description="Helical" evidence="6">
    <location>
        <begin position="70"/>
        <end position="88"/>
    </location>
</feature>
<comment type="similarity">
    <text evidence="2">Belongs to the oxidase-dependent Fe transporter (OFeT) (TC 9.A.10.1) family.</text>
</comment>
<dbReference type="EMBL" id="FNRY01000002">
    <property type="protein sequence ID" value="SEC51679.1"/>
    <property type="molecule type" value="Genomic_DNA"/>
</dbReference>
<comment type="subcellular location">
    <subcellularLocation>
        <location evidence="1">Membrane</location>
        <topology evidence="1">Multi-pass membrane protein</topology>
    </subcellularLocation>
</comment>
<evidence type="ECO:0000256" key="4">
    <source>
        <dbReference type="ARBA" id="ARBA00022989"/>
    </source>
</evidence>
<reference evidence="7 8" key="1">
    <citation type="submission" date="2016-10" db="EMBL/GenBank/DDBJ databases">
        <authorList>
            <person name="de Groot N.N."/>
        </authorList>
    </citation>
    <scope>NUCLEOTIDE SEQUENCE [LARGE SCALE GENOMIC DNA]</scope>
    <source>
        <strain evidence="7 8">DSM 21799</strain>
    </source>
</reference>
<feature type="transmembrane region" description="Helical" evidence="6">
    <location>
        <begin position="243"/>
        <end position="261"/>
    </location>
</feature>
<gene>
    <name evidence="7" type="ORF">SAMN04489806_3109</name>
</gene>
<protein>
    <submittedName>
        <fullName evidence="7">High-affinity iron transporter</fullName>
    </submittedName>
</protein>
<dbReference type="NCBIfam" id="NF041756">
    <property type="entry name" value="EfeU"/>
    <property type="match status" value="1"/>
</dbReference>
<accession>A0A1H4T5V8</accession>
<dbReference type="AlphaFoldDB" id="A0A1H4T5V8"/>
<evidence type="ECO:0000313" key="7">
    <source>
        <dbReference type="EMBL" id="SEC51679.1"/>
    </source>
</evidence>
<dbReference type="OrthoDB" id="7260758at2"/>
<keyword evidence="4 6" id="KW-1133">Transmembrane helix</keyword>
<feature type="transmembrane region" description="Helical" evidence="6">
    <location>
        <begin position="108"/>
        <end position="125"/>
    </location>
</feature>
<evidence type="ECO:0000256" key="5">
    <source>
        <dbReference type="ARBA" id="ARBA00023136"/>
    </source>
</evidence>
<sequence>MLANYLIGLREGLEAALIVGIIIAYVVKLGRRDLLPRIWLGVGLSVAIALAAGAVLTFGAYGLSFQAQEAIGGILSLVAVGFVTWMIFWMGKAGKDLSRNLRSGVDRALEGAGWGLVVLAVLSVGREGLETALFVWATVGPGHDGSAALLGAVLGLATAVVIEVLIYAGLVRINLSRFFTWTGYALMVVAAGVLLYGIGDLQEAALLPGQHAIAWDISHIVPPTSWYGTVLGATVNFTPTPNWLQLAGWAAYLAVTVPLYVRATRHPRPAPSPALVKETA</sequence>
<dbReference type="RefSeq" id="WP_091187526.1">
    <property type="nucleotide sequence ID" value="NZ_FNRY01000002.1"/>
</dbReference>
<feature type="transmembrane region" description="Helical" evidence="6">
    <location>
        <begin position="145"/>
        <end position="166"/>
    </location>
</feature>
<evidence type="ECO:0000313" key="8">
    <source>
        <dbReference type="Proteomes" id="UP000199183"/>
    </source>
</evidence>
<proteinExistence type="inferred from homology"/>
<dbReference type="Pfam" id="PF03239">
    <property type="entry name" value="FTR1"/>
    <property type="match status" value="1"/>
</dbReference>
<keyword evidence="8" id="KW-1185">Reference proteome</keyword>
<dbReference type="PANTHER" id="PTHR31632:SF2">
    <property type="entry name" value="PLASMA MEMBRANE IRON PERMEASE"/>
    <property type="match status" value="1"/>
</dbReference>
<dbReference type="PANTHER" id="PTHR31632">
    <property type="entry name" value="IRON TRANSPORTER FTH1"/>
    <property type="match status" value="1"/>
</dbReference>
<dbReference type="InterPro" id="IPR004923">
    <property type="entry name" value="FTR1/Fip1/EfeU"/>
</dbReference>
<feature type="transmembrane region" description="Helical" evidence="6">
    <location>
        <begin position="39"/>
        <end position="64"/>
    </location>
</feature>
<dbReference type="GO" id="GO:0015093">
    <property type="term" value="F:ferrous iron transmembrane transporter activity"/>
    <property type="evidence" value="ECO:0007669"/>
    <property type="project" value="TreeGrafter"/>
</dbReference>
<name>A0A1H4T5V8_9MICO</name>
<keyword evidence="5 6" id="KW-0472">Membrane</keyword>
<dbReference type="GO" id="GO:0033573">
    <property type="term" value="C:high-affinity iron permease complex"/>
    <property type="evidence" value="ECO:0007669"/>
    <property type="project" value="InterPro"/>
</dbReference>
<evidence type="ECO:0000256" key="2">
    <source>
        <dbReference type="ARBA" id="ARBA00008333"/>
    </source>
</evidence>